<dbReference type="Pfam" id="PF00294">
    <property type="entry name" value="PfkB"/>
    <property type="match status" value="1"/>
</dbReference>
<organism evidence="2">
    <name type="scientific">Roseihalotalea indica</name>
    <dbReference type="NCBI Taxonomy" id="2867963"/>
    <lineage>
        <taxon>Bacteria</taxon>
        <taxon>Pseudomonadati</taxon>
        <taxon>Bacteroidota</taxon>
        <taxon>Cytophagia</taxon>
        <taxon>Cytophagales</taxon>
        <taxon>Catalimonadaceae</taxon>
        <taxon>Roseihalotalea</taxon>
    </lineage>
</organism>
<dbReference type="InterPro" id="IPR011611">
    <property type="entry name" value="PfkB_dom"/>
</dbReference>
<dbReference type="AlphaFoldDB" id="A0AA49GMW6"/>
<proteinExistence type="predicted"/>
<protein>
    <submittedName>
        <fullName evidence="2">PfkB family carbohydrate kinase</fullName>
    </submittedName>
</protein>
<dbReference type="SUPFAM" id="SSF53613">
    <property type="entry name" value="Ribokinase-like"/>
    <property type="match status" value="1"/>
</dbReference>
<dbReference type="CDD" id="cd01427">
    <property type="entry name" value="HAD_like"/>
    <property type="match status" value="1"/>
</dbReference>
<dbReference type="InterPro" id="IPR036412">
    <property type="entry name" value="HAD-like_sf"/>
</dbReference>
<name>A0AA49GMW6_9BACT</name>
<dbReference type="GO" id="GO:0033785">
    <property type="term" value="F:heptose 7-phosphate kinase activity"/>
    <property type="evidence" value="ECO:0007669"/>
    <property type="project" value="TreeGrafter"/>
</dbReference>
<dbReference type="EMBL" id="CP120682">
    <property type="protein sequence ID" value="WKN35176.1"/>
    <property type="molecule type" value="Genomic_DNA"/>
</dbReference>
<dbReference type="Gene3D" id="3.40.50.1000">
    <property type="entry name" value="HAD superfamily/HAD-like"/>
    <property type="match status" value="1"/>
</dbReference>
<dbReference type="SFLD" id="SFLDG01129">
    <property type="entry name" value="C1.5:_HAD__Beta-PGM__Phosphata"/>
    <property type="match status" value="1"/>
</dbReference>
<dbReference type="SUPFAM" id="SSF56784">
    <property type="entry name" value="HAD-like"/>
    <property type="match status" value="1"/>
</dbReference>
<reference evidence="2" key="1">
    <citation type="journal article" date="2023" name="Comput. Struct. Biotechnol. J.">
        <title>Discovery of a novel marine Bacteroidetes with a rich repertoire of carbohydrate-active enzymes.</title>
        <authorList>
            <person name="Chen B."/>
            <person name="Liu G."/>
            <person name="Chen Q."/>
            <person name="Wang H."/>
            <person name="Liu L."/>
            <person name="Tang K."/>
        </authorList>
    </citation>
    <scope>NUCLEOTIDE SEQUENCE</scope>
    <source>
        <strain evidence="2">TK19036</strain>
    </source>
</reference>
<dbReference type="PANTHER" id="PTHR46969:SF1">
    <property type="entry name" value="BIFUNCTIONAL PROTEIN HLDE"/>
    <property type="match status" value="1"/>
</dbReference>
<dbReference type="Gene3D" id="3.40.1190.20">
    <property type="match status" value="1"/>
</dbReference>
<dbReference type="GO" id="GO:0033786">
    <property type="term" value="F:heptose-1-phosphate adenylyltransferase activity"/>
    <property type="evidence" value="ECO:0007669"/>
    <property type="project" value="TreeGrafter"/>
</dbReference>
<dbReference type="PANTHER" id="PTHR46969">
    <property type="entry name" value="BIFUNCTIONAL PROTEIN HLDE"/>
    <property type="match status" value="1"/>
</dbReference>
<feature type="domain" description="Carbohydrate kinase PfkB" evidence="1">
    <location>
        <begin position="49"/>
        <end position="315"/>
    </location>
</feature>
<reference evidence="2" key="2">
    <citation type="journal article" date="2024" name="Antonie Van Leeuwenhoek">
        <title>Roseihalotalea indica gen. nov., sp. nov., a halophilic Bacteroidetes from mesopelagic Southwest Indian Ocean with higher carbohydrate metabolic potential.</title>
        <authorList>
            <person name="Chen B."/>
            <person name="Zhang M."/>
            <person name="Lin D."/>
            <person name="Ye J."/>
            <person name="Tang K."/>
        </authorList>
    </citation>
    <scope>NUCLEOTIDE SEQUENCE</scope>
    <source>
        <strain evidence="2">TK19036</strain>
    </source>
</reference>
<keyword evidence="2" id="KW-0808">Transferase</keyword>
<accession>A0AA49GMW6</accession>
<dbReference type="SFLD" id="SFLDS00003">
    <property type="entry name" value="Haloacid_Dehalogenase"/>
    <property type="match status" value="1"/>
</dbReference>
<sequence length="631" mass="70384">MNINALPDLFQKIAALRVGVIGDFAVDVYYHIEKDTGEISLETGKIVHRGGAIRTYLGAAGNVVKNFRALGVQHIQAFGLRNEDLWGRELLHLLHAEEVDTAGLLIQPDQWQSCAYVKPMMGKEEDHRLDFGSYNETDPAMLDQLMHRIREALPSLDILFINQQFVKPLLNPKAVETLNQLSQEFPQCRFIADMRSLGQFARHITLKVNTAETARVLEIPPFDERHTEKCEQHAKALSKKLQAPVLFTRGAYGMLYCDKDQLFSIPGIWHDGEIDPVGAGDTAISTFAACLAAEAEAPHCLTLANTASAVTVRKLYQTGTASPQEIEQLLTEPSYVHHPYRAAHPETARFFRETDIEIVEEYSRELRVKYVMLDHDGTISVLREGWEDLMQPMMVQSIAGDALPELSSEEQSLLYQKTAQLISQTTGAPTIVQMEGLVELIHREGHVPEETIQSAEFYKERFLELLNDAVGHRIRQFEQGELGEEDFTIKGAISFLHKLKEASVQLFLASGTDEEYVKQEANTLGYGPLFDGGIHGAKPDGISAKRKVLRYLLDEKQASPEEIIVIGDGPSEIREGRKVGALCVGIASDELRRHGLSTSKRERLIRAGAHIIIGDYSQASSLLSLLLSKNI</sequence>
<dbReference type="InterPro" id="IPR023214">
    <property type="entry name" value="HAD_sf"/>
</dbReference>
<evidence type="ECO:0000313" key="2">
    <source>
        <dbReference type="EMBL" id="WKN35176.1"/>
    </source>
</evidence>
<dbReference type="InterPro" id="IPR029056">
    <property type="entry name" value="Ribokinase-like"/>
</dbReference>
<gene>
    <name evidence="2" type="ORF">K4G66_22625</name>
</gene>
<evidence type="ECO:0000259" key="1">
    <source>
        <dbReference type="Pfam" id="PF00294"/>
    </source>
</evidence>
<dbReference type="Pfam" id="PF00702">
    <property type="entry name" value="Hydrolase"/>
    <property type="match status" value="1"/>
</dbReference>
<keyword evidence="2" id="KW-0418">Kinase</keyword>
<dbReference type="GO" id="GO:0005829">
    <property type="term" value="C:cytosol"/>
    <property type="evidence" value="ECO:0007669"/>
    <property type="project" value="TreeGrafter"/>
</dbReference>